<gene>
    <name evidence="2" type="ORF">SPSIL_058270</name>
</gene>
<dbReference type="PANTHER" id="PTHR37301:SF1">
    <property type="entry name" value="DNA-BINDING PROTEIN"/>
    <property type="match status" value="1"/>
</dbReference>
<evidence type="ECO:0000259" key="1">
    <source>
        <dbReference type="PROSITE" id="PS50943"/>
    </source>
</evidence>
<dbReference type="InterPro" id="IPR001387">
    <property type="entry name" value="Cro/C1-type_HTH"/>
</dbReference>
<sequence length="73" mass="8219">MIHFKIAELMGRHRLTKKALADITGIRPNTISALWYGSAKRLEIEHIDKLCAALNCQPGDLLEYIPEAARESD</sequence>
<reference evidence="2" key="1">
    <citation type="submission" date="2024-05" db="EMBL/GenBank/DDBJ databases">
        <title>Isolation and characterization of Sporomusa carbonis sp. nov., a carboxydotrophic hydrogenogen in the genus of Sporomusa isolated from a charcoal burning pile.</title>
        <authorList>
            <person name="Boeer T."/>
            <person name="Rosenbaum F."/>
            <person name="Eysell L."/>
            <person name="Mueller V."/>
            <person name="Daniel R."/>
            <person name="Poehlein A."/>
        </authorList>
    </citation>
    <scope>NUCLEOTIDE SEQUENCE [LARGE SCALE GENOMIC DNA]</scope>
    <source>
        <strain evidence="2">DSM 10669</strain>
    </source>
</reference>
<feature type="domain" description="HTH cro/C1-type" evidence="1">
    <location>
        <begin position="6"/>
        <end position="61"/>
    </location>
</feature>
<dbReference type="CDD" id="cd00093">
    <property type="entry name" value="HTH_XRE"/>
    <property type="match status" value="1"/>
</dbReference>
<dbReference type="Proteomes" id="UP000216752">
    <property type="component" value="Chromosome"/>
</dbReference>
<name>A0ABZ3IVP6_9FIRM</name>
<dbReference type="EMBL" id="CP155573">
    <property type="protein sequence ID" value="XFO69593.1"/>
    <property type="molecule type" value="Genomic_DNA"/>
</dbReference>
<dbReference type="SUPFAM" id="SSF47413">
    <property type="entry name" value="lambda repressor-like DNA-binding domains"/>
    <property type="match status" value="1"/>
</dbReference>
<dbReference type="Gene3D" id="1.10.260.40">
    <property type="entry name" value="lambda repressor-like DNA-binding domains"/>
    <property type="match status" value="1"/>
</dbReference>
<dbReference type="PROSITE" id="PS50943">
    <property type="entry name" value="HTH_CROC1"/>
    <property type="match status" value="1"/>
</dbReference>
<keyword evidence="3" id="KW-1185">Reference proteome</keyword>
<proteinExistence type="predicted"/>
<dbReference type="Pfam" id="PF13443">
    <property type="entry name" value="HTH_26"/>
    <property type="match status" value="1"/>
</dbReference>
<evidence type="ECO:0000313" key="2">
    <source>
        <dbReference type="EMBL" id="XFO69593.1"/>
    </source>
</evidence>
<dbReference type="PANTHER" id="PTHR37301">
    <property type="entry name" value="DNA-BINDING PROTEIN-RELATED"/>
    <property type="match status" value="1"/>
</dbReference>
<evidence type="ECO:0000313" key="3">
    <source>
        <dbReference type="Proteomes" id="UP000216752"/>
    </source>
</evidence>
<protein>
    <recommendedName>
        <fullName evidence="1">HTH cro/C1-type domain-containing protein</fullName>
    </recommendedName>
</protein>
<organism evidence="2 3">
    <name type="scientific">Sporomusa silvacetica DSM 10669</name>
    <dbReference type="NCBI Taxonomy" id="1123289"/>
    <lineage>
        <taxon>Bacteria</taxon>
        <taxon>Bacillati</taxon>
        <taxon>Bacillota</taxon>
        <taxon>Negativicutes</taxon>
        <taxon>Selenomonadales</taxon>
        <taxon>Sporomusaceae</taxon>
        <taxon>Sporomusa</taxon>
    </lineage>
</organism>
<dbReference type="InterPro" id="IPR010982">
    <property type="entry name" value="Lambda_DNA-bd_dom_sf"/>
</dbReference>
<accession>A0ABZ3IVP6</accession>
<dbReference type="RefSeq" id="WP_211289831.1">
    <property type="nucleotide sequence ID" value="NZ_CP155573.1"/>
</dbReference>
<dbReference type="SMART" id="SM00530">
    <property type="entry name" value="HTH_XRE"/>
    <property type="match status" value="1"/>
</dbReference>